<dbReference type="EMBL" id="JAOPGA020001446">
    <property type="protein sequence ID" value="KAL0488502.1"/>
    <property type="molecule type" value="Genomic_DNA"/>
</dbReference>
<keyword evidence="4" id="KW-0472">Membrane</keyword>
<proteinExistence type="inferred from homology"/>
<keyword evidence="4" id="KW-1133">Transmembrane helix</keyword>
<comment type="similarity">
    <text evidence="1">Belongs to the short-chain dehydrogenases/reductases (SDR) family.</text>
</comment>
<dbReference type="SUPFAM" id="SSF51735">
    <property type="entry name" value="NAD(P)-binding Rossmann-fold domains"/>
    <property type="match status" value="1"/>
</dbReference>
<dbReference type="GO" id="GO:0016020">
    <property type="term" value="C:membrane"/>
    <property type="evidence" value="ECO:0007669"/>
    <property type="project" value="TreeGrafter"/>
</dbReference>
<comment type="caution">
    <text evidence="5">The sequence shown here is derived from an EMBL/GenBank/DDBJ whole genome shotgun (WGS) entry which is preliminary data.</text>
</comment>
<dbReference type="PANTHER" id="PTHR44196">
    <property type="entry name" value="DEHYDROGENASE/REDUCTASE SDR FAMILY MEMBER 7B"/>
    <property type="match status" value="1"/>
</dbReference>
<evidence type="ECO:0000256" key="1">
    <source>
        <dbReference type="ARBA" id="ARBA00006484"/>
    </source>
</evidence>
<dbReference type="GO" id="GO:0016491">
    <property type="term" value="F:oxidoreductase activity"/>
    <property type="evidence" value="ECO:0007669"/>
    <property type="project" value="UniProtKB-KW"/>
</dbReference>
<evidence type="ECO:0000313" key="6">
    <source>
        <dbReference type="Proteomes" id="UP001431209"/>
    </source>
</evidence>
<evidence type="ECO:0000256" key="3">
    <source>
        <dbReference type="ARBA" id="ARBA00037096"/>
    </source>
</evidence>
<sequence>MMSNIWSSTRDFLVSLVQDPRRAVEDSKLLLQAIIQNPLDYIPLLAATSVISGIFAGLSIRSFSIHSFRSIPNKQLRETVIITGATSGIGRELAFLFARDGYSIIIVARNIKQLEETRRLLLETNKSIEVFCISKDLSIAESAKEVFNEVHTNPMYSHLCINNFINNAGVVMRGEFLRMDLDKQSDMIDLNISGLTRLFHLFGSEFARRIDNGSKQKFRILNLASFASFTPNPNMACYGATKSYIHYLSMAVHEELKARYGSQLSVSALCPGLVDTAAVPKSGTQHSILYKLGQYDTPERAAKIGYHTMMRGERYAIVGYMNGIVIYLCQAVLPYWLQAKCARIGTSDWSSLKLSAFFKDQLRVYQGNEKGAEDMAFASTNEPTKE</sequence>
<keyword evidence="4" id="KW-0812">Transmembrane</keyword>
<comment type="function">
    <text evidence="3">Putative oxidoreductase.</text>
</comment>
<dbReference type="AlphaFoldDB" id="A0AAW2ZGR2"/>
<dbReference type="CDD" id="cd05233">
    <property type="entry name" value="SDR_c"/>
    <property type="match status" value="1"/>
</dbReference>
<evidence type="ECO:0000256" key="2">
    <source>
        <dbReference type="ARBA" id="ARBA00023002"/>
    </source>
</evidence>
<dbReference type="InterPro" id="IPR036291">
    <property type="entry name" value="NAD(P)-bd_dom_sf"/>
</dbReference>
<feature type="transmembrane region" description="Helical" evidence="4">
    <location>
        <begin position="315"/>
        <end position="337"/>
    </location>
</feature>
<dbReference type="Pfam" id="PF00106">
    <property type="entry name" value="adh_short"/>
    <property type="match status" value="1"/>
</dbReference>
<organism evidence="5 6">
    <name type="scientific">Acrasis kona</name>
    <dbReference type="NCBI Taxonomy" id="1008807"/>
    <lineage>
        <taxon>Eukaryota</taxon>
        <taxon>Discoba</taxon>
        <taxon>Heterolobosea</taxon>
        <taxon>Tetramitia</taxon>
        <taxon>Eutetramitia</taxon>
        <taxon>Acrasidae</taxon>
        <taxon>Acrasis</taxon>
    </lineage>
</organism>
<accession>A0AAW2ZGR2</accession>
<evidence type="ECO:0000313" key="5">
    <source>
        <dbReference type="EMBL" id="KAL0488502.1"/>
    </source>
</evidence>
<dbReference type="InterPro" id="IPR020904">
    <property type="entry name" value="Sc_DH/Rdtase_CS"/>
</dbReference>
<protein>
    <submittedName>
        <fullName evidence="5">Uncharacterized protein</fullName>
    </submittedName>
</protein>
<dbReference type="Proteomes" id="UP001431209">
    <property type="component" value="Unassembled WGS sequence"/>
</dbReference>
<keyword evidence="6" id="KW-1185">Reference proteome</keyword>
<dbReference type="PROSITE" id="PS00061">
    <property type="entry name" value="ADH_SHORT"/>
    <property type="match status" value="1"/>
</dbReference>
<dbReference type="PRINTS" id="PR00081">
    <property type="entry name" value="GDHRDH"/>
</dbReference>
<keyword evidence="2" id="KW-0560">Oxidoreductase</keyword>
<dbReference type="Gene3D" id="3.40.50.720">
    <property type="entry name" value="NAD(P)-binding Rossmann-like Domain"/>
    <property type="match status" value="1"/>
</dbReference>
<dbReference type="InterPro" id="IPR002347">
    <property type="entry name" value="SDR_fam"/>
</dbReference>
<gene>
    <name evidence="5" type="ORF">AKO1_008758</name>
</gene>
<reference evidence="5 6" key="1">
    <citation type="submission" date="2024-03" db="EMBL/GenBank/DDBJ databases">
        <title>The Acrasis kona genome and developmental transcriptomes reveal deep origins of eukaryotic multicellular pathways.</title>
        <authorList>
            <person name="Sheikh S."/>
            <person name="Fu C.-J."/>
            <person name="Brown M.W."/>
            <person name="Baldauf S.L."/>
        </authorList>
    </citation>
    <scope>NUCLEOTIDE SEQUENCE [LARGE SCALE GENOMIC DNA]</scope>
    <source>
        <strain evidence="5 6">ATCC MYA-3509</strain>
    </source>
</reference>
<evidence type="ECO:0000256" key="4">
    <source>
        <dbReference type="SAM" id="Phobius"/>
    </source>
</evidence>
<name>A0AAW2ZGR2_9EUKA</name>
<dbReference type="PANTHER" id="PTHR44196:SF1">
    <property type="entry name" value="DEHYDROGENASE_REDUCTASE SDR FAMILY MEMBER 7B"/>
    <property type="match status" value="1"/>
</dbReference>